<dbReference type="GO" id="GO:0005886">
    <property type="term" value="C:plasma membrane"/>
    <property type="evidence" value="ECO:0007669"/>
    <property type="project" value="UniProtKB-SubCell"/>
</dbReference>
<proteinExistence type="predicted"/>
<evidence type="ECO:0000313" key="2">
    <source>
        <dbReference type="EMBL" id="SDJ23825.1"/>
    </source>
</evidence>
<evidence type="ECO:0000313" key="3">
    <source>
        <dbReference type="Proteomes" id="UP000183255"/>
    </source>
</evidence>
<feature type="transmembrane region" description="Helical" evidence="1">
    <location>
        <begin position="15"/>
        <end position="33"/>
    </location>
</feature>
<evidence type="ECO:0000256" key="1">
    <source>
        <dbReference type="SAM" id="Phobius"/>
    </source>
</evidence>
<keyword evidence="1" id="KW-0472">Membrane</keyword>
<dbReference type="AlphaFoldDB" id="A0A1G8S4X5"/>
<feature type="transmembrane region" description="Helical" evidence="1">
    <location>
        <begin position="236"/>
        <end position="256"/>
    </location>
</feature>
<sequence length="264" mass="30206">MPLFRSTLKTEKKAFLIWVVSLTVTLLLFLFMYPSILKEKEAYEKILAVYPKEVLEAFAIELDTLLSFHGYLGYVYGYLLLALGIYSMRLGLTAIGKEISRNTSEFLFTKPVKRSRVLLEKGLAAFFLMVLLTFFLLLAALFMENLYAEERNPGITFLIVFSAFFLQMLFYSLGLLMGIMKRKVRFFSSSAIGVVSSFYIMSMVSQVLQKDYLRFAAPFRYFDVSEIMRSASYDKVFLLFTLILTSLLLLLSFAALNRKALSAG</sequence>
<accession>A0A1G8S4X5</accession>
<dbReference type="EMBL" id="FNDZ01000010">
    <property type="protein sequence ID" value="SDJ23825.1"/>
    <property type="molecule type" value="Genomic_DNA"/>
</dbReference>
<protein>
    <submittedName>
        <fullName evidence="2">ABC-2 type transport system permease protein</fullName>
    </submittedName>
</protein>
<feature type="transmembrane region" description="Helical" evidence="1">
    <location>
        <begin position="155"/>
        <end position="179"/>
    </location>
</feature>
<feature type="transmembrane region" description="Helical" evidence="1">
    <location>
        <begin position="186"/>
        <end position="208"/>
    </location>
</feature>
<keyword evidence="1" id="KW-0812">Transmembrane</keyword>
<keyword evidence="1" id="KW-1133">Transmembrane helix</keyword>
<reference evidence="2 3" key="1">
    <citation type="submission" date="2016-10" db="EMBL/GenBank/DDBJ databases">
        <authorList>
            <person name="de Groot N.N."/>
        </authorList>
    </citation>
    <scope>NUCLEOTIDE SEQUENCE [LARGE SCALE GENOMIC DNA]</scope>
    <source>
        <strain evidence="2 3">CGMCC 1.5058</strain>
    </source>
</reference>
<feature type="transmembrane region" description="Helical" evidence="1">
    <location>
        <begin position="123"/>
        <end position="143"/>
    </location>
</feature>
<organism evidence="2 3">
    <name type="scientific">Proteiniclasticum ruminis</name>
    <dbReference type="NCBI Taxonomy" id="398199"/>
    <lineage>
        <taxon>Bacteria</taxon>
        <taxon>Bacillati</taxon>
        <taxon>Bacillota</taxon>
        <taxon>Clostridia</taxon>
        <taxon>Eubacteriales</taxon>
        <taxon>Clostridiaceae</taxon>
        <taxon>Proteiniclasticum</taxon>
    </lineage>
</organism>
<feature type="transmembrane region" description="Helical" evidence="1">
    <location>
        <begin position="71"/>
        <end position="92"/>
    </location>
</feature>
<name>A0A1G8S4X5_9CLOT</name>
<dbReference type="Proteomes" id="UP000183255">
    <property type="component" value="Unassembled WGS sequence"/>
</dbReference>
<dbReference type="GO" id="GO:0140359">
    <property type="term" value="F:ABC-type transporter activity"/>
    <property type="evidence" value="ECO:0007669"/>
    <property type="project" value="InterPro"/>
</dbReference>
<gene>
    <name evidence="2" type="ORF">SAMN05421804_11051</name>
</gene>
<dbReference type="RefSeq" id="WP_031577398.1">
    <property type="nucleotide sequence ID" value="NZ_FNDZ01000010.1"/>
</dbReference>